<dbReference type="RefSeq" id="WP_046953615.1">
    <property type="nucleotide sequence ID" value="NZ_LCYI01000002.1"/>
</dbReference>
<dbReference type="AlphaFoldDB" id="A0A0G8FAS2"/>
<gene>
    <name evidence="1" type="ORF">B4077_2045</name>
</gene>
<comment type="caution">
    <text evidence="1">The sequence shown here is derived from an EMBL/GenBank/DDBJ whole genome shotgun (WGS) entry which is preliminary data.</text>
</comment>
<dbReference type="EMBL" id="LCYI01000002">
    <property type="protein sequence ID" value="KLA33633.1"/>
    <property type="molecule type" value="Genomic_DNA"/>
</dbReference>
<dbReference type="Proteomes" id="UP000035214">
    <property type="component" value="Unassembled WGS sequence"/>
</dbReference>
<reference evidence="1 2" key="1">
    <citation type="submission" date="2015-04" db="EMBL/GenBank/DDBJ databases">
        <title>Draft Genome Sequences of Eight Spore-Forming Food Isolates of Bacillus cereus Genome sequencing.</title>
        <authorList>
            <person name="Krawcyk A.O."/>
            <person name="de Jong A."/>
            <person name="Eijlander R.T."/>
            <person name="Berendsen E.M."/>
            <person name="Holsappel S."/>
            <person name="Wells-Bennik M."/>
            <person name="Kuipers O.P."/>
        </authorList>
    </citation>
    <scope>NUCLEOTIDE SEQUENCE [LARGE SCALE GENOMIC DNA]</scope>
    <source>
        <strain evidence="1 2">B4077</strain>
    </source>
</reference>
<name>A0A0G8FAS2_BACCE</name>
<protein>
    <submittedName>
        <fullName evidence="1">Uncharacterized protein</fullName>
    </submittedName>
</protein>
<organism evidence="1 2">
    <name type="scientific">Bacillus cereus</name>
    <dbReference type="NCBI Taxonomy" id="1396"/>
    <lineage>
        <taxon>Bacteria</taxon>
        <taxon>Bacillati</taxon>
        <taxon>Bacillota</taxon>
        <taxon>Bacilli</taxon>
        <taxon>Bacillales</taxon>
        <taxon>Bacillaceae</taxon>
        <taxon>Bacillus</taxon>
        <taxon>Bacillus cereus group</taxon>
    </lineage>
</organism>
<dbReference type="PATRIC" id="fig|1396.428.peg.4469"/>
<proteinExistence type="predicted"/>
<accession>A0A0G8FAS2</accession>
<evidence type="ECO:0000313" key="1">
    <source>
        <dbReference type="EMBL" id="KLA33633.1"/>
    </source>
</evidence>
<evidence type="ECO:0000313" key="2">
    <source>
        <dbReference type="Proteomes" id="UP000035214"/>
    </source>
</evidence>
<sequence>MISVKSYIKNDKIITSLDNIESNFLEYFIHFDNAKCLELVIDFDYMEGAIIINYYGNTILGFKELDMIDQLWSYFINAIEELFENQNDVSFDFPDQPLEVKMQVISQEQILLSIAGEKTCFNKDELLLTLLKGAENFFDILKECPDEYLVEQSNNELKRIEKLLNKLNI</sequence>